<keyword evidence="4" id="KW-1185">Reference proteome</keyword>
<evidence type="ECO:0000313" key="4">
    <source>
        <dbReference type="Proteomes" id="UP000541154"/>
    </source>
</evidence>
<proteinExistence type="predicted"/>
<dbReference type="Proteomes" id="UP000541154">
    <property type="component" value="Unassembled WGS sequence"/>
</dbReference>
<organism evidence="3 4">
    <name type="scientific">Petromyces alliaceus</name>
    <name type="common">Aspergillus alliaceus</name>
    <dbReference type="NCBI Taxonomy" id="209559"/>
    <lineage>
        <taxon>Eukaryota</taxon>
        <taxon>Fungi</taxon>
        <taxon>Dikarya</taxon>
        <taxon>Ascomycota</taxon>
        <taxon>Pezizomycotina</taxon>
        <taxon>Eurotiomycetes</taxon>
        <taxon>Eurotiomycetidae</taxon>
        <taxon>Eurotiales</taxon>
        <taxon>Aspergillaceae</taxon>
        <taxon>Aspergillus</taxon>
        <taxon>Aspergillus subgen. Circumdati</taxon>
    </lineage>
</organism>
<reference evidence="3 4" key="1">
    <citation type="submission" date="2019-04" db="EMBL/GenBank/DDBJ databases">
        <title>Aspergillus burnettii sp. nov., novel species from soil in southeast Queensland.</title>
        <authorList>
            <person name="Gilchrist C.L.M."/>
            <person name="Pitt J.I."/>
            <person name="Lange L."/>
            <person name="Lacey H.J."/>
            <person name="Vuong D."/>
            <person name="Midgley D.J."/>
            <person name="Greenfield P."/>
            <person name="Bradbury M."/>
            <person name="Lacey E."/>
            <person name="Busk P.K."/>
            <person name="Pilgaard B."/>
            <person name="Chooi Y.H."/>
            <person name="Piggott A.M."/>
        </authorList>
    </citation>
    <scope>NUCLEOTIDE SEQUENCE [LARGE SCALE GENOMIC DNA]</scope>
    <source>
        <strain evidence="3 4">FRR 5400</strain>
    </source>
</reference>
<keyword evidence="1" id="KW-0175">Coiled coil</keyword>
<keyword evidence="2" id="KW-1133">Transmembrane helix</keyword>
<evidence type="ECO:0000256" key="1">
    <source>
        <dbReference type="SAM" id="Coils"/>
    </source>
</evidence>
<dbReference type="EMBL" id="SPNV01000053">
    <property type="protein sequence ID" value="KAF5863377.1"/>
    <property type="molecule type" value="Genomic_DNA"/>
</dbReference>
<protein>
    <submittedName>
        <fullName evidence="3">Uncharacterized protein</fullName>
    </submittedName>
</protein>
<dbReference type="SUPFAM" id="SSF58100">
    <property type="entry name" value="Bacterial hemolysins"/>
    <property type="match status" value="1"/>
</dbReference>
<dbReference type="Gene3D" id="1.20.1170.10">
    <property type="match status" value="1"/>
</dbReference>
<feature type="transmembrane region" description="Helical" evidence="2">
    <location>
        <begin position="278"/>
        <end position="304"/>
    </location>
</feature>
<accession>A0A8H6A7X7</accession>
<gene>
    <name evidence="3" type="ORF">ETB97_010258</name>
</gene>
<sequence length="410" mass="44868">MMTVPPPPPYMLSGSPPSYDEVAKKVDSLVGSNPSPAKYLDAATSLTEEERAVLQAGAEEHNPIKTDEDKKKYTVGAAQSLSTDEAKAKLKEEANTANKAARDIEDVFTSLSLKIAEIDNVHQSNFAPTLKKHRDDYRKVLDSSRMLAADISQYGASFDAIIVKFCADQNYTVDQRKERINSFIDKATSYQQQAENVMSDFQTLVDNFAGFVATFRDWAKDKEGELSSEIRKINDDLVDLNKTLGDLYIALMALGGALAVGLPVIGVGAVMAGPAAPLVIIGGLIFFGASAAAIAGIAISIGVIQGQIRNKTAQRDNLQAQIEQIQQTRQALQQLGEEKYTVFATSISTLSNYWTYTTAQAQTIKRWLDDGAQWAEIPEYMEMYLNNGVRVYASLSEYLDAYAKGITTIE</sequence>
<evidence type="ECO:0000256" key="2">
    <source>
        <dbReference type="SAM" id="Phobius"/>
    </source>
</evidence>
<keyword evidence="2" id="KW-0812">Transmembrane</keyword>
<dbReference type="AlphaFoldDB" id="A0A8H6A7X7"/>
<feature type="transmembrane region" description="Helical" evidence="2">
    <location>
        <begin position="247"/>
        <end position="272"/>
    </location>
</feature>
<name>A0A8H6A7X7_PETAA</name>
<comment type="caution">
    <text evidence="3">The sequence shown here is derived from an EMBL/GenBank/DDBJ whole genome shotgun (WGS) entry which is preliminary data.</text>
</comment>
<keyword evidence="2" id="KW-0472">Membrane</keyword>
<evidence type="ECO:0000313" key="3">
    <source>
        <dbReference type="EMBL" id="KAF5863377.1"/>
    </source>
</evidence>
<feature type="coiled-coil region" evidence="1">
    <location>
        <begin position="308"/>
        <end position="338"/>
    </location>
</feature>